<organism evidence="1 2">
    <name type="scientific">Candidatus Wolfebacteria bacterium RIFCSPLOWO2_01_FULL_45_19</name>
    <dbReference type="NCBI Taxonomy" id="1802557"/>
    <lineage>
        <taxon>Bacteria</taxon>
        <taxon>Candidatus Wolfeibacteriota</taxon>
    </lineage>
</organism>
<comment type="caution">
    <text evidence="1">The sequence shown here is derived from an EMBL/GenBank/DDBJ whole genome shotgun (WGS) entry which is preliminary data.</text>
</comment>
<proteinExistence type="predicted"/>
<evidence type="ECO:0000313" key="2">
    <source>
        <dbReference type="Proteomes" id="UP000178946"/>
    </source>
</evidence>
<protein>
    <recommendedName>
        <fullName evidence="3">Antitoxin</fullName>
    </recommendedName>
</protein>
<accession>A0A1F8DUV6</accession>
<dbReference type="Proteomes" id="UP000178946">
    <property type="component" value="Unassembled WGS sequence"/>
</dbReference>
<reference evidence="1 2" key="1">
    <citation type="journal article" date="2016" name="Nat. Commun.">
        <title>Thousands of microbial genomes shed light on interconnected biogeochemical processes in an aquifer system.</title>
        <authorList>
            <person name="Anantharaman K."/>
            <person name="Brown C.T."/>
            <person name="Hug L.A."/>
            <person name="Sharon I."/>
            <person name="Castelle C.J."/>
            <person name="Probst A.J."/>
            <person name="Thomas B.C."/>
            <person name="Singh A."/>
            <person name="Wilkins M.J."/>
            <person name="Karaoz U."/>
            <person name="Brodie E.L."/>
            <person name="Williams K.H."/>
            <person name="Hubbard S.S."/>
            <person name="Banfield J.F."/>
        </authorList>
    </citation>
    <scope>NUCLEOTIDE SEQUENCE [LARGE SCALE GENOMIC DNA]</scope>
</reference>
<dbReference type="STRING" id="1802557.A3A20_01500"/>
<dbReference type="EMBL" id="MGIR01000001">
    <property type="protein sequence ID" value="OGM91598.1"/>
    <property type="molecule type" value="Genomic_DNA"/>
</dbReference>
<sequence length="62" mass="7175">MNTFDKIKLTLARGSGKCVVLHEEEPKYVVMTWEEYDKFEKLIERLKQGGDFSGVDINEIPV</sequence>
<gene>
    <name evidence="1" type="ORF">A3A20_01500</name>
</gene>
<name>A0A1F8DUV6_9BACT</name>
<evidence type="ECO:0000313" key="1">
    <source>
        <dbReference type="EMBL" id="OGM91598.1"/>
    </source>
</evidence>
<dbReference type="AlphaFoldDB" id="A0A1F8DUV6"/>
<evidence type="ECO:0008006" key="3">
    <source>
        <dbReference type="Google" id="ProtNLM"/>
    </source>
</evidence>